<dbReference type="PIRSF" id="PIRSF015753">
    <property type="entry name" value="GST"/>
    <property type="match status" value="1"/>
</dbReference>
<dbReference type="Gene3D" id="1.20.1050.10">
    <property type="match status" value="1"/>
</dbReference>
<dbReference type="Gene3D" id="3.40.30.10">
    <property type="entry name" value="Glutaredoxin"/>
    <property type="match status" value="1"/>
</dbReference>
<feature type="domain" description="GST C-terminal" evidence="5">
    <location>
        <begin position="163"/>
        <end position="299"/>
    </location>
</feature>
<dbReference type="InterPro" id="IPR036282">
    <property type="entry name" value="Glutathione-S-Trfase_C_sf"/>
</dbReference>
<dbReference type="InterPro" id="IPR010987">
    <property type="entry name" value="Glutathione-S-Trfase_C-like"/>
</dbReference>
<sequence>MGRMIDGEWHADVDKHPDDEGYEREETSFRGWIEGKDGRFPAEPNRYHLYVSWSCPWAHRTILLRRLRGLEDVVSMDVVDPVRENDGWEFSPEKRGCTADTVNGRRFLRDVYAAAHPSYTGAVTVPVLWDAKTDTIVNNESREIVRMLDTAFDGYGNGVTLYPDGYRDEIDRAIDELYGPINDGVYRAGFADTQEEYESAVTDLFDALDRWERALDDRRYACGEVLTEADVCLFTTLFRFDAVYHTHFKCTVKRIVDYPNLWNYTKELYQLPGVGDVCRMRHVKDHYYRGHEDLNPTGFVPVGPRLDFESGHDRDRLPGGPPPGLRE</sequence>
<dbReference type="SUPFAM" id="SSF52833">
    <property type="entry name" value="Thioredoxin-like"/>
    <property type="match status" value="1"/>
</dbReference>
<proteinExistence type="predicted"/>
<feature type="region of interest" description="Disordered" evidence="4">
    <location>
        <begin position="1"/>
        <end position="24"/>
    </location>
</feature>
<gene>
    <name evidence="6" type="ORF">EA472_14460</name>
</gene>
<accession>A0A3N6MEX0</accession>
<evidence type="ECO:0000256" key="3">
    <source>
        <dbReference type="PIRSR" id="PIRSR015753-3"/>
    </source>
</evidence>
<dbReference type="Pfam" id="PF13409">
    <property type="entry name" value="GST_N_2"/>
    <property type="match status" value="1"/>
</dbReference>
<dbReference type="InterPro" id="IPR016639">
    <property type="entry name" value="GST_Omega/GSH"/>
</dbReference>
<feature type="compositionally biased region" description="Basic and acidic residues" evidence="4">
    <location>
        <begin position="307"/>
        <end position="317"/>
    </location>
</feature>
<dbReference type="SFLD" id="SFLDG01148">
    <property type="entry name" value="Xi_(cytGST)"/>
    <property type="match status" value="1"/>
</dbReference>
<dbReference type="AlphaFoldDB" id="A0A3N6MEX0"/>
<organism evidence="6 7">
    <name type="scientific">Natrarchaeobius chitinivorans</name>
    <dbReference type="NCBI Taxonomy" id="1679083"/>
    <lineage>
        <taxon>Archaea</taxon>
        <taxon>Methanobacteriati</taxon>
        <taxon>Methanobacteriota</taxon>
        <taxon>Stenosarchaea group</taxon>
        <taxon>Halobacteria</taxon>
        <taxon>Halobacteriales</taxon>
        <taxon>Natrialbaceae</taxon>
        <taxon>Natrarchaeobius</taxon>
    </lineage>
</organism>
<keyword evidence="6" id="KW-0808">Transferase</keyword>
<dbReference type="PANTHER" id="PTHR32419">
    <property type="entry name" value="GLUTATHIONYL-HYDROQUINONE REDUCTASE"/>
    <property type="match status" value="1"/>
</dbReference>
<dbReference type="SUPFAM" id="SSF47616">
    <property type="entry name" value="GST C-terminal domain-like"/>
    <property type="match status" value="1"/>
</dbReference>
<comment type="caution">
    <text evidence="6">The sequence shown here is derived from an EMBL/GenBank/DDBJ whole genome shotgun (WGS) entry which is preliminary data.</text>
</comment>
<evidence type="ECO:0000256" key="1">
    <source>
        <dbReference type="PIRSR" id="PIRSR015753-1"/>
    </source>
</evidence>
<dbReference type="Pfam" id="PF13410">
    <property type="entry name" value="GST_C_2"/>
    <property type="match status" value="1"/>
</dbReference>
<dbReference type="PROSITE" id="PS50405">
    <property type="entry name" value="GST_CTER"/>
    <property type="match status" value="1"/>
</dbReference>
<evidence type="ECO:0000313" key="7">
    <source>
        <dbReference type="Proteomes" id="UP000281431"/>
    </source>
</evidence>
<feature type="site" description="Lowers pKa of active site Cys" evidence="3">
    <location>
        <position position="287"/>
    </location>
</feature>
<dbReference type="InterPro" id="IPR047047">
    <property type="entry name" value="GST_Omega-like_C"/>
</dbReference>
<dbReference type="GO" id="GO:0004364">
    <property type="term" value="F:glutathione transferase activity"/>
    <property type="evidence" value="ECO:0007669"/>
    <property type="project" value="InterPro"/>
</dbReference>
<evidence type="ECO:0000256" key="2">
    <source>
        <dbReference type="PIRSR" id="PIRSR015753-2"/>
    </source>
</evidence>
<reference evidence="6 7" key="1">
    <citation type="submission" date="2018-10" db="EMBL/GenBank/DDBJ databases">
        <title>Natrarchaeobius chitinivorans gen. nov., sp. nov., and Natrarchaeobius haloalkaliphilus sp. nov., alkaliphilic, chitin-utilizing haloarchaea from hypersaline alkaline lakes.</title>
        <authorList>
            <person name="Sorokin D.Y."/>
            <person name="Elcheninov A.G."/>
            <person name="Kostrikina N.A."/>
            <person name="Bale N.J."/>
            <person name="Sinninghe Damste J.S."/>
            <person name="Khijniak T.V."/>
            <person name="Kublanov I.V."/>
            <person name="Toshchakov S.V."/>
        </authorList>
    </citation>
    <scope>NUCLEOTIDE SEQUENCE [LARGE SCALE GENOMIC DNA]</scope>
    <source>
        <strain evidence="6 7">AArcht7</strain>
    </source>
</reference>
<feature type="active site" description="Proton donor/acceptor" evidence="1">
    <location>
        <position position="186"/>
    </location>
</feature>
<evidence type="ECO:0000256" key="4">
    <source>
        <dbReference type="SAM" id="MobiDB-lite"/>
    </source>
</evidence>
<dbReference type="EMBL" id="REFZ01000009">
    <property type="protein sequence ID" value="RQG99424.1"/>
    <property type="molecule type" value="Genomic_DNA"/>
</dbReference>
<dbReference type="CDD" id="cd03190">
    <property type="entry name" value="GST_C_Omega_like"/>
    <property type="match status" value="1"/>
</dbReference>
<dbReference type="OrthoDB" id="172488at2157"/>
<dbReference type="PANTHER" id="PTHR32419:SF6">
    <property type="entry name" value="GLUTATHIONE S-TRANSFERASE OMEGA-LIKE 1-RELATED"/>
    <property type="match status" value="1"/>
</dbReference>
<keyword evidence="7" id="KW-1185">Reference proteome</keyword>
<feature type="binding site" evidence="2">
    <location>
        <position position="88"/>
    </location>
    <ligand>
        <name>glutathione</name>
        <dbReference type="ChEBI" id="CHEBI:57925"/>
    </ligand>
</feature>
<dbReference type="InterPro" id="IPR040079">
    <property type="entry name" value="Glutathione_S-Trfase"/>
</dbReference>
<dbReference type="GO" id="GO:0005737">
    <property type="term" value="C:cytoplasm"/>
    <property type="evidence" value="ECO:0007669"/>
    <property type="project" value="TreeGrafter"/>
</dbReference>
<feature type="site" description="Lowers pKa of active site Cys" evidence="3">
    <location>
        <position position="244"/>
    </location>
</feature>
<evidence type="ECO:0000313" key="6">
    <source>
        <dbReference type="EMBL" id="RQG99424.1"/>
    </source>
</evidence>
<dbReference type="InterPro" id="IPR036249">
    <property type="entry name" value="Thioredoxin-like_sf"/>
</dbReference>
<dbReference type="SFLD" id="SFLDG01206">
    <property type="entry name" value="Xi.1"/>
    <property type="match status" value="1"/>
</dbReference>
<feature type="region of interest" description="Disordered" evidence="4">
    <location>
        <begin position="307"/>
        <end position="327"/>
    </location>
</feature>
<feature type="active site" description="Nucleophile" evidence="1">
    <location>
        <position position="55"/>
    </location>
</feature>
<name>A0A3N6MEX0_NATCH</name>
<dbReference type="SFLD" id="SFLDS00019">
    <property type="entry name" value="Glutathione_Transferase_(cytos"/>
    <property type="match status" value="1"/>
</dbReference>
<dbReference type="Proteomes" id="UP000281431">
    <property type="component" value="Unassembled WGS sequence"/>
</dbReference>
<dbReference type="InterPro" id="IPR004045">
    <property type="entry name" value="Glutathione_S-Trfase_N"/>
</dbReference>
<protein>
    <submittedName>
        <fullName evidence="6">Glutathione S-transferase family protein</fullName>
    </submittedName>
</protein>
<evidence type="ECO:0000259" key="5">
    <source>
        <dbReference type="PROSITE" id="PS50405"/>
    </source>
</evidence>
<feature type="binding site" evidence="2">
    <location>
        <begin position="140"/>
        <end position="141"/>
    </location>
    <ligand>
        <name>glutathione</name>
        <dbReference type="ChEBI" id="CHEBI:57925"/>
    </ligand>
</feature>